<feature type="transmembrane region" description="Helical" evidence="1">
    <location>
        <begin position="83"/>
        <end position="106"/>
    </location>
</feature>
<protein>
    <recommendedName>
        <fullName evidence="4">DUF2628 domain-containing protein</fullName>
    </recommendedName>
</protein>
<sequence length="278" mass="31411">MDNFPHTLVGQNSNYYYNAASYKNPFRFSGWNWAAFLLAPFWAASRHMYILSAAYFGTVLLFLLIESFLPALLNLTADAEPSLFLLVFPMLLLHSFFGLAGNPLYLRKIRRQLQMQESGKSTAPLFRASGRSTAAGVLVTALLAALTAYPFVLAEEWMYNPPLENGIYVYNDEAQTPAGQINVAEEPVFQKYDARINLLYVGESLENRTLAFELFFLNNGIWESINDRSFTFFSQDRLSLGLLDAEDPAVRTGEYRVDLFIDTQLYDSQTFYVAAPGS</sequence>
<gene>
    <name evidence="2" type="ORF">SAMN04488053_11135</name>
</gene>
<accession>A0A1H0IMY4</accession>
<keyword evidence="1" id="KW-0472">Membrane</keyword>
<evidence type="ECO:0000313" key="2">
    <source>
        <dbReference type="EMBL" id="SDO32809.1"/>
    </source>
</evidence>
<keyword evidence="3" id="KW-1185">Reference proteome</keyword>
<proteinExistence type="predicted"/>
<evidence type="ECO:0008006" key="4">
    <source>
        <dbReference type="Google" id="ProtNLM"/>
    </source>
</evidence>
<organism evidence="2 3">
    <name type="scientific">Alkalicoccus daliensis</name>
    <dbReference type="NCBI Taxonomy" id="745820"/>
    <lineage>
        <taxon>Bacteria</taxon>
        <taxon>Bacillati</taxon>
        <taxon>Bacillota</taxon>
        <taxon>Bacilli</taxon>
        <taxon>Bacillales</taxon>
        <taxon>Bacillaceae</taxon>
        <taxon>Alkalicoccus</taxon>
    </lineage>
</organism>
<feature type="transmembrane region" description="Helical" evidence="1">
    <location>
        <begin position="134"/>
        <end position="152"/>
    </location>
</feature>
<keyword evidence="1" id="KW-1133">Transmembrane helix</keyword>
<dbReference type="AlphaFoldDB" id="A0A1H0IMY4"/>
<feature type="transmembrane region" description="Helical" evidence="1">
    <location>
        <begin position="26"/>
        <end position="43"/>
    </location>
</feature>
<dbReference type="OrthoDB" id="6691119at2"/>
<evidence type="ECO:0000313" key="3">
    <source>
        <dbReference type="Proteomes" id="UP000198778"/>
    </source>
</evidence>
<dbReference type="Proteomes" id="UP000198778">
    <property type="component" value="Unassembled WGS sequence"/>
</dbReference>
<dbReference type="RefSeq" id="WP_090843647.1">
    <property type="nucleotide sequence ID" value="NZ_FNIL01000011.1"/>
</dbReference>
<dbReference type="EMBL" id="FNIL01000011">
    <property type="protein sequence ID" value="SDO32809.1"/>
    <property type="molecule type" value="Genomic_DNA"/>
</dbReference>
<dbReference type="STRING" id="745820.SAMN04488053_11135"/>
<evidence type="ECO:0000256" key="1">
    <source>
        <dbReference type="SAM" id="Phobius"/>
    </source>
</evidence>
<reference evidence="3" key="1">
    <citation type="submission" date="2016-10" db="EMBL/GenBank/DDBJ databases">
        <authorList>
            <person name="Varghese N."/>
            <person name="Submissions S."/>
        </authorList>
    </citation>
    <scope>NUCLEOTIDE SEQUENCE [LARGE SCALE GENOMIC DNA]</scope>
    <source>
        <strain evidence="3">CGMCC 1.10369</strain>
    </source>
</reference>
<feature type="transmembrane region" description="Helical" evidence="1">
    <location>
        <begin position="50"/>
        <end position="71"/>
    </location>
</feature>
<keyword evidence="1" id="KW-0812">Transmembrane</keyword>
<name>A0A1H0IMY4_9BACI</name>